<protein>
    <recommendedName>
        <fullName evidence="2">FCP1 homology domain-containing protein</fullName>
    </recommendedName>
</protein>
<dbReference type="SUPFAM" id="SSF56784">
    <property type="entry name" value="HAD-like"/>
    <property type="match status" value="1"/>
</dbReference>
<feature type="region of interest" description="Disordered" evidence="1">
    <location>
        <begin position="1"/>
        <end position="55"/>
    </location>
</feature>
<comment type="caution">
    <text evidence="3">The sequence shown here is derived from an EMBL/GenBank/DDBJ whole genome shotgun (WGS) entry which is preliminary data.</text>
</comment>
<evidence type="ECO:0000259" key="2">
    <source>
        <dbReference type="PROSITE" id="PS50969"/>
    </source>
</evidence>
<dbReference type="InterPro" id="IPR004274">
    <property type="entry name" value="FCP1_dom"/>
</dbReference>
<proteinExistence type="predicted"/>
<dbReference type="Pfam" id="PF03031">
    <property type="entry name" value="NIF"/>
    <property type="match status" value="1"/>
</dbReference>
<feature type="compositionally biased region" description="Polar residues" evidence="1">
    <location>
        <begin position="13"/>
        <end position="22"/>
    </location>
</feature>
<reference evidence="3 4" key="1">
    <citation type="submission" date="2016-07" db="EMBL/GenBank/DDBJ databases">
        <title>Pervasive Adenine N6-methylation of Active Genes in Fungi.</title>
        <authorList>
            <consortium name="DOE Joint Genome Institute"/>
            <person name="Mondo S.J."/>
            <person name="Dannebaum R.O."/>
            <person name="Kuo R.C."/>
            <person name="Labutti K."/>
            <person name="Haridas S."/>
            <person name="Kuo A."/>
            <person name="Salamov A."/>
            <person name="Ahrendt S.R."/>
            <person name="Lipzen A."/>
            <person name="Sullivan W."/>
            <person name="Andreopoulos W.B."/>
            <person name="Clum A."/>
            <person name="Lindquist E."/>
            <person name="Daum C."/>
            <person name="Ramamoorthy G.K."/>
            <person name="Gryganskyi A."/>
            <person name="Culley D."/>
            <person name="Magnuson J.K."/>
            <person name="James T.Y."/>
            <person name="O'Malley M.A."/>
            <person name="Stajich J.E."/>
            <person name="Spatafora J.W."/>
            <person name="Visel A."/>
            <person name="Grigoriev I.V."/>
        </authorList>
    </citation>
    <scope>NUCLEOTIDE SEQUENCE [LARGE SCALE GENOMIC DNA]</scope>
    <source>
        <strain evidence="3 4">62-1032</strain>
    </source>
</reference>
<dbReference type="OrthoDB" id="1711508at2759"/>
<dbReference type="AlphaFoldDB" id="A0A1Y2CN10"/>
<feature type="compositionally biased region" description="Basic residues" evidence="1">
    <location>
        <begin position="115"/>
        <end position="126"/>
    </location>
</feature>
<dbReference type="InParanoid" id="A0A1Y2CN10"/>
<sequence>MSALGSLSRVRVFNSTPSTRTLPNPVHSDSDSNSSDSDSDDGNAPTHRERNGDIVLSMKELKISMQSEMHMLMVKGCRGTSSGGLPKTSARDCDVLHCPPDCTCSDCPRCVRRNKRRHRNRGHGSSRHPSLRDLSLAPGPSGPTGDITPSAAYLRASAVPSKPTASDHPLVVLSLDMVLDARLPYHLSGGYTDVISRPYIHTLLDYILHLHSPWSVCFFTSLPRKVALKTLKQLKLPTGGPEKDERDGVVGVFAHEDMRRGWSGGELEVKDLEFLWDKLEEEEGIRWTLQDTVVLTDNPAHMRAQPHNFILVPKFSYRSTVAAADDQFLLMMVAALKDLETETNFAYHIKEMGWFNSTFWQSANAAADIGIPRLAMYVFWAVRICAQSRVDIVAYGGN</sequence>
<feature type="domain" description="FCP1 homology" evidence="2">
    <location>
        <begin position="164"/>
        <end position="339"/>
    </location>
</feature>
<accession>A0A1Y2CN10</accession>
<gene>
    <name evidence="3" type="ORF">BCR35DRAFT_327301</name>
</gene>
<dbReference type="EMBL" id="MCGR01000114">
    <property type="protein sequence ID" value="ORY48421.1"/>
    <property type="molecule type" value="Genomic_DNA"/>
</dbReference>
<evidence type="ECO:0000313" key="3">
    <source>
        <dbReference type="EMBL" id="ORY48421.1"/>
    </source>
</evidence>
<keyword evidence="4" id="KW-1185">Reference proteome</keyword>
<dbReference type="InterPro" id="IPR036412">
    <property type="entry name" value="HAD-like_sf"/>
</dbReference>
<evidence type="ECO:0000313" key="4">
    <source>
        <dbReference type="Proteomes" id="UP000193467"/>
    </source>
</evidence>
<name>A0A1Y2CN10_9BASI</name>
<dbReference type="InterPro" id="IPR023214">
    <property type="entry name" value="HAD_sf"/>
</dbReference>
<dbReference type="STRING" id="106004.A0A1Y2CN10"/>
<feature type="region of interest" description="Disordered" evidence="1">
    <location>
        <begin position="115"/>
        <end position="149"/>
    </location>
</feature>
<evidence type="ECO:0000256" key="1">
    <source>
        <dbReference type="SAM" id="MobiDB-lite"/>
    </source>
</evidence>
<dbReference type="Gene3D" id="3.40.50.1000">
    <property type="entry name" value="HAD superfamily/HAD-like"/>
    <property type="match status" value="1"/>
</dbReference>
<dbReference type="Proteomes" id="UP000193467">
    <property type="component" value="Unassembled WGS sequence"/>
</dbReference>
<organism evidence="3 4">
    <name type="scientific">Leucosporidium creatinivorum</name>
    <dbReference type="NCBI Taxonomy" id="106004"/>
    <lineage>
        <taxon>Eukaryota</taxon>
        <taxon>Fungi</taxon>
        <taxon>Dikarya</taxon>
        <taxon>Basidiomycota</taxon>
        <taxon>Pucciniomycotina</taxon>
        <taxon>Microbotryomycetes</taxon>
        <taxon>Leucosporidiales</taxon>
        <taxon>Leucosporidium</taxon>
    </lineage>
</organism>
<dbReference type="PROSITE" id="PS50969">
    <property type="entry name" value="FCP1"/>
    <property type="match status" value="1"/>
</dbReference>